<proteinExistence type="predicted"/>
<comment type="caution">
    <text evidence="1">The sequence shown here is derived from an EMBL/GenBank/DDBJ whole genome shotgun (WGS) entry which is preliminary data.</text>
</comment>
<reference evidence="1 2" key="1">
    <citation type="submission" date="2024-08" db="EMBL/GenBank/DDBJ databases">
        <title>Insights into the chromosomal genome structure of Flemingia macrophylla.</title>
        <authorList>
            <person name="Ding Y."/>
            <person name="Zhao Y."/>
            <person name="Bi W."/>
            <person name="Wu M."/>
            <person name="Zhao G."/>
            <person name="Gong Y."/>
            <person name="Li W."/>
            <person name="Zhang P."/>
        </authorList>
    </citation>
    <scope>NUCLEOTIDE SEQUENCE [LARGE SCALE GENOMIC DNA]</scope>
    <source>
        <strain evidence="1">DYQJB</strain>
        <tissue evidence="1">Leaf</tissue>
    </source>
</reference>
<dbReference type="AlphaFoldDB" id="A0ABD1MKC7"/>
<accession>A0ABD1MKC7</accession>
<name>A0ABD1MKC7_9FABA</name>
<gene>
    <name evidence="1" type="ORF">Fmac_010694</name>
</gene>
<organism evidence="1 2">
    <name type="scientific">Flemingia macrophylla</name>
    <dbReference type="NCBI Taxonomy" id="520843"/>
    <lineage>
        <taxon>Eukaryota</taxon>
        <taxon>Viridiplantae</taxon>
        <taxon>Streptophyta</taxon>
        <taxon>Embryophyta</taxon>
        <taxon>Tracheophyta</taxon>
        <taxon>Spermatophyta</taxon>
        <taxon>Magnoliopsida</taxon>
        <taxon>eudicotyledons</taxon>
        <taxon>Gunneridae</taxon>
        <taxon>Pentapetalae</taxon>
        <taxon>rosids</taxon>
        <taxon>fabids</taxon>
        <taxon>Fabales</taxon>
        <taxon>Fabaceae</taxon>
        <taxon>Papilionoideae</taxon>
        <taxon>50 kb inversion clade</taxon>
        <taxon>NPAAA clade</taxon>
        <taxon>indigoferoid/millettioid clade</taxon>
        <taxon>Phaseoleae</taxon>
        <taxon>Flemingia</taxon>
    </lineage>
</organism>
<dbReference type="Proteomes" id="UP001603857">
    <property type="component" value="Unassembled WGS sequence"/>
</dbReference>
<evidence type="ECO:0000313" key="2">
    <source>
        <dbReference type="Proteomes" id="UP001603857"/>
    </source>
</evidence>
<sequence>MGLAKGKIYCVMDLFSPWELSYHFYETPNCAQEGRREKGKQEEKKELILTVGTHSRRRVLAVAVRRSHG</sequence>
<evidence type="ECO:0000313" key="1">
    <source>
        <dbReference type="EMBL" id="KAL2336248.1"/>
    </source>
</evidence>
<keyword evidence="2" id="KW-1185">Reference proteome</keyword>
<protein>
    <submittedName>
        <fullName evidence="1">Uncharacterized protein</fullName>
    </submittedName>
</protein>
<dbReference type="EMBL" id="JBGMDY010000004">
    <property type="protein sequence ID" value="KAL2336248.1"/>
    <property type="molecule type" value="Genomic_DNA"/>
</dbReference>